<dbReference type="EC" id="5.2.1.8" evidence="3 6"/>
<dbReference type="PANTHER" id="PTHR43811">
    <property type="entry name" value="FKBP-TYPE PEPTIDYL-PROLYL CIS-TRANS ISOMERASE FKPA"/>
    <property type="match status" value="1"/>
</dbReference>
<keyword evidence="5 6" id="KW-0413">Isomerase</keyword>
<dbReference type="GO" id="GO:0016853">
    <property type="term" value="F:isomerase activity"/>
    <property type="evidence" value="ECO:0007669"/>
    <property type="project" value="UniProtKB-KW"/>
</dbReference>
<dbReference type="InterPro" id="IPR046357">
    <property type="entry name" value="PPIase_dom_sf"/>
</dbReference>
<dbReference type="PROSITE" id="PS50059">
    <property type="entry name" value="FKBP_PPIASE"/>
    <property type="match status" value="2"/>
</dbReference>
<evidence type="ECO:0000256" key="1">
    <source>
        <dbReference type="ARBA" id="ARBA00000971"/>
    </source>
</evidence>
<dbReference type="SUPFAM" id="SSF54534">
    <property type="entry name" value="FKBP-like"/>
    <property type="match status" value="2"/>
</dbReference>
<evidence type="ECO:0000256" key="4">
    <source>
        <dbReference type="ARBA" id="ARBA00023110"/>
    </source>
</evidence>
<comment type="caution">
    <text evidence="9">The sequence shown here is derived from an EMBL/GenBank/DDBJ whole genome shotgun (WGS) entry which is preliminary data.</text>
</comment>
<evidence type="ECO:0000259" key="8">
    <source>
        <dbReference type="PROSITE" id="PS50059"/>
    </source>
</evidence>
<comment type="catalytic activity">
    <reaction evidence="1 6">
        <text>[protein]-peptidylproline (omega=180) = [protein]-peptidylproline (omega=0)</text>
        <dbReference type="Rhea" id="RHEA:16237"/>
        <dbReference type="Rhea" id="RHEA-COMP:10747"/>
        <dbReference type="Rhea" id="RHEA-COMP:10748"/>
        <dbReference type="ChEBI" id="CHEBI:83833"/>
        <dbReference type="ChEBI" id="CHEBI:83834"/>
        <dbReference type="EC" id="5.2.1.8"/>
    </reaction>
</comment>
<sequence>MRRRPSPLVLPSPRPPAAAGDRSALSVSAVSGPCRAPSRRRGRAGAAAAVLLVPVLLAGCSGSKDVQVSVKGALGARPQVTFPKKTSPEKDLAVKTLAGGKGPAARKGDLVVADYVGYRWNKSGSKMLASTYLAGKPQAFSTGTLVPGLDKALDGAKAGARIVARIPPKEAYGDEGDSSHQVEAGDSLVYVLDVRAVYAKTAAARGARSAPTAPGLPQVGSPDAGTAPPVTIPKAAPPKTLRTSVLIKGTGAAVRTDQLVALQYTGVFWRNGRTFDSSWRTGRPAAVTIGDGQVIQGWVKGLVGQAVGSRVLLVVPPSMGYGAKGLAQAGIKGTDTLVFVVDILGAH</sequence>
<dbReference type="EMBL" id="JAIBOA010000007">
    <property type="protein sequence ID" value="MBW8483405.1"/>
    <property type="molecule type" value="Genomic_DNA"/>
</dbReference>
<evidence type="ECO:0000256" key="5">
    <source>
        <dbReference type="ARBA" id="ARBA00023235"/>
    </source>
</evidence>
<comment type="similarity">
    <text evidence="2">Belongs to the FKBP-type PPIase family.</text>
</comment>
<evidence type="ECO:0000313" key="9">
    <source>
        <dbReference type="EMBL" id="MBW8483405.1"/>
    </source>
</evidence>
<gene>
    <name evidence="9" type="ORF">K1Y72_13550</name>
</gene>
<dbReference type="Proteomes" id="UP000774570">
    <property type="component" value="Unassembled WGS sequence"/>
</dbReference>
<dbReference type="Gene3D" id="3.10.50.40">
    <property type="match status" value="2"/>
</dbReference>
<name>A0ABS7FTV4_9ACTN</name>
<organism evidence="9 10">
    <name type="scientific">Actinomadura parmotrematis</name>
    <dbReference type="NCBI Taxonomy" id="2864039"/>
    <lineage>
        <taxon>Bacteria</taxon>
        <taxon>Bacillati</taxon>
        <taxon>Actinomycetota</taxon>
        <taxon>Actinomycetes</taxon>
        <taxon>Streptosporangiales</taxon>
        <taxon>Thermomonosporaceae</taxon>
        <taxon>Actinomadura</taxon>
    </lineage>
</organism>
<keyword evidence="4 6" id="KW-0697">Rotamase</keyword>
<reference evidence="9 10" key="1">
    <citation type="submission" date="2021-07" db="EMBL/GenBank/DDBJ databases">
        <title>Actinomadura sp. PM05-2 isolated from lichen.</title>
        <authorList>
            <person name="Somphong A."/>
            <person name="Phongsopitanun W."/>
            <person name="Tanasupawat S."/>
            <person name="Peongsungnone V."/>
        </authorList>
    </citation>
    <scope>NUCLEOTIDE SEQUENCE [LARGE SCALE GENOMIC DNA]</scope>
    <source>
        <strain evidence="9 10">PM05-2</strain>
    </source>
</reference>
<evidence type="ECO:0000256" key="6">
    <source>
        <dbReference type="PROSITE-ProRule" id="PRU00277"/>
    </source>
</evidence>
<evidence type="ECO:0000256" key="2">
    <source>
        <dbReference type="ARBA" id="ARBA00006577"/>
    </source>
</evidence>
<evidence type="ECO:0000256" key="7">
    <source>
        <dbReference type="SAM" id="MobiDB-lite"/>
    </source>
</evidence>
<protein>
    <recommendedName>
        <fullName evidence="3 6">peptidylprolyl isomerase</fullName>
        <ecNumber evidence="3 6">5.2.1.8</ecNumber>
    </recommendedName>
</protein>
<feature type="domain" description="PPIase FKBP-type" evidence="8">
    <location>
        <begin position="108"/>
        <end position="198"/>
    </location>
</feature>
<evidence type="ECO:0000256" key="3">
    <source>
        <dbReference type="ARBA" id="ARBA00013194"/>
    </source>
</evidence>
<accession>A0ABS7FTV4</accession>
<dbReference type="PANTHER" id="PTHR43811:SF19">
    <property type="entry name" value="39 KDA FK506-BINDING NUCLEAR PROTEIN"/>
    <property type="match status" value="1"/>
</dbReference>
<evidence type="ECO:0000313" key="10">
    <source>
        <dbReference type="Proteomes" id="UP000774570"/>
    </source>
</evidence>
<feature type="region of interest" description="Disordered" evidence="7">
    <location>
        <begin position="1"/>
        <end position="39"/>
    </location>
</feature>
<dbReference type="InterPro" id="IPR001179">
    <property type="entry name" value="PPIase_FKBP_dom"/>
</dbReference>
<proteinExistence type="inferred from homology"/>
<feature type="region of interest" description="Disordered" evidence="7">
    <location>
        <begin position="208"/>
        <end position="236"/>
    </location>
</feature>
<feature type="domain" description="PPIase FKBP-type" evidence="8">
    <location>
        <begin position="257"/>
        <end position="347"/>
    </location>
</feature>
<dbReference type="Pfam" id="PF00254">
    <property type="entry name" value="FKBP_C"/>
    <property type="match status" value="2"/>
</dbReference>
<keyword evidence="10" id="KW-1185">Reference proteome</keyword>